<organism evidence="1 2">
    <name type="scientific">Nocardia vinacea</name>
    <dbReference type="NCBI Taxonomy" id="96468"/>
    <lineage>
        <taxon>Bacteria</taxon>
        <taxon>Bacillati</taxon>
        <taxon>Actinomycetota</taxon>
        <taxon>Actinomycetes</taxon>
        <taxon>Mycobacteriales</taxon>
        <taxon>Nocardiaceae</taxon>
        <taxon>Nocardia</taxon>
    </lineage>
</organism>
<proteinExistence type="predicted"/>
<evidence type="ECO:0008006" key="3">
    <source>
        <dbReference type="Google" id="ProtNLM"/>
    </source>
</evidence>
<keyword evidence="2" id="KW-1185">Reference proteome</keyword>
<dbReference type="PROSITE" id="PS51257">
    <property type="entry name" value="PROKAR_LIPOPROTEIN"/>
    <property type="match status" value="1"/>
</dbReference>
<dbReference type="EMBL" id="CP109441">
    <property type="protein sequence ID" value="WUV42265.1"/>
    <property type="molecule type" value="Genomic_DNA"/>
</dbReference>
<sequence>MDDIGGKTMRIHRAVLTFALLGAVFTGVTGCSDEPTETTRAAASTTTVPPAPTVLGPLAFGKLRLGMSRSEAEATGEIAAFDDTNDPPGCGRYTARSGWQGFTNKGEIVAIMPGKLPVRTPEGIAVGSTVDEVRAAYPSLEIGYNWSSAAVPDQPAHYGFLGIYRNMPADAKVTQIMLYNDRDTCHN</sequence>
<accession>A0ABZ1YIY2</accession>
<reference evidence="1" key="1">
    <citation type="submission" date="2022-10" db="EMBL/GenBank/DDBJ databases">
        <title>The complete genomes of actinobacterial strains from the NBC collection.</title>
        <authorList>
            <person name="Joergensen T.S."/>
            <person name="Alvarez Arevalo M."/>
            <person name="Sterndorff E.B."/>
            <person name="Faurdal D."/>
            <person name="Vuksanovic O."/>
            <person name="Mourched A.-S."/>
            <person name="Charusanti P."/>
            <person name="Shaw S."/>
            <person name="Blin K."/>
            <person name="Weber T."/>
        </authorList>
    </citation>
    <scope>NUCLEOTIDE SEQUENCE</scope>
    <source>
        <strain evidence="1">NBC_01482</strain>
    </source>
</reference>
<name>A0ABZ1YIY2_9NOCA</name>
<evidence type="ECO:0000313" key="1">
    <source>
        <dbReference type="EMBL" id="WUV42265.1"/>
    </source>
</evidence>
<dbReference type="RefSeq" id="WP_329405098.1">
    <property type="nucleotide sequence ID" value="NZ_CP109441.1"/>
</dbReference>
<dbReference type="Proteomes" id="UP001432062">
    <property type="component" value="Chromosome"/>
</dbReference>
<evidence type="ECO:0000313" key="2">
    <source>
        <dbReference type="Proteomes" id="UP001432062"/>
    </source>
</evidence>
<gene>
    <name evidence="1" type="ORF">OG563_23610</name>
</gene>
<protein>
    <recommendedName>
        <fullName evidence="3">Lipoprotein</fullName>
    </recommendedName>
</protein>